<dbReference type="Gene3D" id="2.130.10.10">
    <property type="entry name" value="YVTN repeat-like/Quinoprotein amine dehydrogenase"/>
    <property type="match status" value="3"/>
</dbReference>
<feature type="non-terminal residue" evidence="2">
    <location>
        <position position="1"/>
    </location>
</feature>
<accession>A0A382UKF5</accession>
<dbReference type="AlphaFoldDB" id="A0A382UKF5"/>
<dbReference type="EMBL" id="UINC01144662">
    <property type="protein sequence ID" value="SVD34315.1"/>
    <property type="molecule type" value="Genomic_DNA"/>
</dbReference>
<feature type="non-terminal residue" evidence="2">
    <location>
        <position position="292"/>
    </location>
</feature>
<organism evidence="2">
    <name type="scientific">marine metagenome</name>
    <dbReference type="NCBI Taxonomy" id="408172"/>
    <lineage>
        <taxon>unclassified sequences</taxon>
        <taxon>metagenomes</taxon>
        <taxon>ecological metagenomes</taxon>
    </lineage>
</organism>
<dbReference type="GO" id="GO:0017057">
    <property type="term" value="F:6-phosphogluconolactonase activity"/>
    <property type="evidence" value="ECO:0007669"/>
    <property type="project" value="TreeGrafter"/>
</dbReference>
<reference evidence="2" key="1">
    <citation type="submission" date="2018-05" db="EMBL/GenBank/DDBJ databases">
        <authorList>
            <person name="Lanie J.A."/>
            <person name="Ng W.-L."/>
            <person name="Kazmierczak K.M."/>
            <person name="Andrzejewski T.M."/>
            <person name="Davidsen T.M."/>
            <person name="Wayne K.J."/>
            <person name="Tettelin H."/>
            <person name="Glass J.I."/>
            <person name="Rusch D."/>
            <person name="Podicherti R."/>
            <person name="Tsui H.-C.T."/>
            <person name="Winkler M.E."/>
        </authorList>
    </citation>
    <scope>NUCLEOTIDE SEQUENCE</scope>
</reference>
<evidence type="ECO:0000313" key="2">
    <source>
        <dbReference type="EMBL" id="SVD34315.1"/>
    </source>
</evidence>
<protein>
    <recommendedName>
        <fullName evidence="3">6-phosphogluconolactonase</fullName>
    </recommendedName>
</protein>
<dbReference type="InterPro" id="IPR015943">
    <property type="entry name" value="WD40/YVTN_repeat-like_dom_sf"/>
</dbReference>
<comment type="similarity">
    <text evidence="1">Belongs to the cycloisomerase 2 family.</text>
</comment>
<proteinExistence type="inferred from homology"/>
<dbReference type="SUPFAM" id="SSF75011">
    <property type="entry name" value="3-carboxy-cis,cis-mucoante lactonizing enzyme"/>
    <property type="match status" value="1"/>
</dbReference>
<gene>
    <name evidence="2" type="ORF">METZ01_LOCUS387169</name>
</gene>
<dbReference type="InterPro" id="IPR019405">
    <property type="entry name" value="Lactonase_7-beta_prop"/>
</dbReference>
<dbReference type="PANTHER" id="PTHR30344">
    <property type="entry name" value="6-PHOSPHOGLUCONOLACTONASE-RELATED"/>
    <property type="match status" value="1"/>
</dbReference>
<dbReference type="InterPro" id="IPR050282">
    <property type="entry name" value="Cycloisomerase_2"/>
</dbReference>
<evidence type="ECO:0000256" key="1">
    <source>
        <dbReference type="ARBA" id="ARBA00005564"/>
    </source>
</evidence>
<dbReference type="PANTHER" id="PTHR30344:SF1">
    <property type="entry name" value="6-PHOSPHOGLUCONOLACTONASE"/>
    <property type="match status" value="1"/>
</dbReference>
<sequence>GDSITAFSINSVTGALTYIEHHIDNTAGVEGLDDVRDIRLSPSGSHLYTAAFEENAIGVFSVNATSGQLSFIGSHINGLDGVHGIQGATAIAISPDGQHLYCAGWKGNSIAAFSIDDATGLLTYLGYVSNEQYGVTSLWSPSDLEVTPDGKHLYVTAATSDSLTVFRRDSSTGSLSLIGFLKDNTNGIDGLDWASSLEIMSDGQHIVVTAAVDNTVTVFKRNSSTGSITLRGYFKDGNLGVDGLEGAYSVNISADDSLVYVAAKDENMVSAFLGTKLTYSYTPYPTAVPTST</sequence>
<name>A0A382UKF5_9ZZZZ</name>
<dbReference type="Pfam" id="PF10282">
    <property type="entry name" value="Lactonase"/>
    <property type="match status" value="2"/>
</dbReference>
<evidence type="ECO:0008006" key="3">
    <source>
        <dbReference type="Google" id="ProtNLM"/>
    </source>
</evidence>